<proteinExistence type="predicted"/>
<evidence type="ECO:0000256" key="1">
    <source>
        <dbReference type="SAM" id="MobiDB-lite"/>
    </source>
</evidence>
<dbReference type="HOGENOM" id="CLU_1341365_0_0_4"/>
<protein>
    <submittedName>
        <fullName evidence="2">Uncharacterized protein</fullName>
    </submittedName>
</protein>
<feature type="region of interest" description="Disordered" evidence="1">
    <location>
        <begin position="1"/>
        <end position="23"/>
    </location>
</feature>
<sequence>MKMSPLATMLQPSIPKSCGAMFPTKTDKARDELQGRQRTLSQRERALLLMADGRRSLTDFSPLFASRTEAEQAIQALMRQGYLQDAQPVAAAAAQAAAQPPAPVPAADPIQLATAADNFDGKRSLATTRMFLFDICERMFVRRDPKFALQMRDALREARDRGAMLTIAALMLTEVEKTAGAERAESLRERIDRLLPPAETVH</sequence>
<dbReference type="KEGG" id="vap:Vapar_3298"/>
<name>C5CRW5_VARPS</name>
<reference evidence="2" key="1">
    <citation type="submission" date="2009-06" db="EMBL/GenBank/DDBJ databases">
        <title>Complete sequence of chromosome 1 of Variovorax paradoxus S110.</title>
        <authorList>
            <consortium name="US DOE Joint Genome Institute"/>
            <person name="Lucas S."/>
            <person name="Copeland A."/>
            <person name="Lapidus A."/>
            <person name="Glavina del Rio T."/>
            <person name="Tice H."/>
            <person name="Bruce D."/>
            <person name="Goodwin L."/>
            <person name="Pitluck S."/>
            <person name="Chertkov O."/>
            <person name="Brettin T."/>
            <person name="Detter J.C."/>
            <person name="Han C."/>
            <person name="Larimer F."/>
            <person name="Land M."/>
            <person name="Hauser L."/>
            <person name="Kyrpides N."/>
            <person name="Ovchinnikova G."/>
            <person name="Orwin P."/>
            <person name="Leadbetter J.R."/>
            <person name="Spain J.C."/>
            <person name="Han J.I."/>
        </authorList>
    </citation>
    <scope>NUCLEOTIDE SEQUENCE</scope>
    <source>
        <strain evidence="2">S110</strain>
    </source>
</reference>
<evidence type="ECO:0000313" key="2">
    <source>
        <dbReference type="EMBL" id="ACS19916.1"/>
    </source>
</evidence>
<dbReference type="eggNOG" id="ENOG5032WYX">
    <property type="taxonomic scope" value="Bacteria"/>
</dbReference>
<gene>
    <name evidence="2" type="ordered locus">Vapar_3298</name>
</gene>
<dbReference type="STRING" id="543728.Vapar_3298"/>
<dbReference type="AlphaFoldDB" id="C5CRW5"/>
<dbReference type="OrthoDB" id="8794766at2"/>
<organism evidence="2">
    <name type="scientific">Variovorax paradoxus (strain S110)</name>
    <dbReference type="NCBI Taxonomy" id="543728"/>
    <lineage>
        <taxon>Bacteria</taxon>
        <taxon>Pseudomonadati</taxon>
        <taxon>Pseudomonadota</taxon>
        <taxon>Betaproteobacteria</taxon>
        <taxon>Burkholderiales</taxon>
        <taxon>Comamonadaceae</taxon>
        <taxon>Variovorax</taxon>
    </lineage>
</organism>
<dbReference type="EMBL" id="CP001635">
    <property type="protein sequence ID" value="ACS19916.1"/>
    <property type="molecule type" value="Genomic_DNA"/>
</dbReference>
<accession>C5CRW5</accession>